<organism evidence="9 10">
    <name type="scientific">Pontibacillus yanchengensis Y32</name>
    <dbReference type="NCBI Taxonomy" id="1385514"/>
    <lineage>
        <taxon>Bacteria</taxon>
        <taxon>Bacillati</taxon>
        <taxon>Bacillota</taxon>
        <taxon>Bacilli</taxon>
        <taxon>Bacillales</taxon>
        <taxon>Bacillaceae</taxon>
        <taxon>Pontibacillus</taxon>
    </lineage>
</organism>
<comment type="subunit">
    <text evidence="3 7">Homodimer.</text>
</comment>
<dbReference type="FunFam" id="1.20.58.220:FF:000004">
    <property type="entry name" value="Phosphate-specific transport system accessory protein PhoU"/>
    <property type="match status" value="1"/>
</dbReference>
<accession>A0A0A2TVE4</accession>
<dbReference type="PANTHER" id="PTHR42930:SF3">
    <property type="entry name" value="PHOSPHATE-SPECIFIC TRANSPORT SYSTEM ACCESSORY PROTEIN PHOU"/>
    <property type="match status" value="1"/>
</dbReference>
<evidence type="ECO:0000256" key="4">
    <source>
        <dbReference type="ARBA" id="ARBA00022448"/>
    </source>
</evidence>
<dbReference type="Pfam" id="PF01895">
    <property type="entry name" value="PhoU"/>
    <property type="match status" value="2"/>
</dbReference>
<dbReference type="GO" id="GO:0030643">
    <property type="term" value="P:intracellular phosphate ion homeostasis"/>
    <property type="evidence" value="ECO:0007669"/>
    <property type="project" value="InterPro"/>
</dbReference>
<dbReference type="GO" id="GO:0005737">
    <property type="term" value="C:cytoplasm"/>
    <property type="evidence" value="ECO:0007669"/>
    <property type="project" value="UniProtKB-SubCell"/>
</dbReference>
<dbReference type="PIRSF" id="PIRSF003107">
    <property type="entry name" value="PhoU"/>
    <property type="match status" value="1"/>
</dbReference>
<evidence type="ECO:0000256" key="3">
    <source>
        <dbReference type="ARBA" id="ARBA00011738"/>
    </source>
</evidence>
<feature type="domain" description="PhoU" evidence="8">
    <location>
        <begin position="20"/>
        <end position="105"/>
    </location>
</feature>
<evidence type="ECO:0000256" key="2">
    <source>
        <dbReference type="ARBA" id="ARBA00008107"/>
    </source>
</evidence>
<feature type="domain" description="PhoU" evidence="8">
    <location>
        <begin position="121"/>
        <end position="207"/>
    </location>
</feature>
<dbReference type="InterPro" id="IPR028366">
    <property type="entry name" value="PhoU"/>
</dbReference>
<evidence type="ECO:0000256" key="7">
    <source>
        <dbReference type="PIRNR" id="PIRNR003107"/>
    </source>
</evidence>
<dbReference type="InterPro" id="IPR026022">
    <property type="entry name" value="PhoU_dom"/>
</dbReference>
<dbReference type="Proteomes" id="UP000030147">
    <property type="component" value="Unassembled WGS sequence"/>
</dbReference>
<name>A0A0A2TVE4_9BACI</name>
<comment type="caution">
    <text evidence="9">The sequence shown here is derived from an EMBL/GenBank/DDBJ whole genome shotgun (WGS) entry which is preliminary data.</text>
</comment>
<keyword evidence="6 7" id="KW-0592">Phosphate transport</keyword>
<sequence length="220" mass="25650">MLYRGQFQTDLDELQKSVLAMATSVSKLFQDSIEALHEQDKFRVETIINHDKKINEMEYAVIQKVNKLIAQQQPVASDLRRIIIAMKMANDLERMGDHGVNICKSILRMKHEPPNQVKSNINIMSDLAIKMLNISMASYENEDVRLAKQLKEMDEELDVLHRDNYMRISENIAQNKECSLETMMEFAFISRYIERFADHVTNIGENVFYLVKGERFDLNT</sequence>
<keyword evidence="5 7" id="KW-0963">Cytoplasm</keyword>
<dbReference type="GO" id="GO:0045936">
    <property type="term" value="P:negative regulation of phosphate metabolic process"/>
    <property type="evidence" value="ECO:0007669"/>
    <property type="project" value="InterPro"/>
</dbReference>
<dbReference type="NCBIfam" id="TIGR02135">
    <property type="entry name" value="phoU_full"/>
    <property type="match status" value="1"/>
</dbReference>
<gene>
    <name evidence="9" type="ORF">N782_06395</name>
</gene>
<evidence type="ECO:0000256" key="6">
    <source>
        <dbReference type="ARBA" id="ARBA00022592"/>
    </source>
</evidence>
<evidence type="ECO:0000256" key="5">
    <source>
        <dbReference type="ARBA" id="ARBA00022490"/>
    </source>
</evidence>
<keyword evidence="4 7" id="KW-0813">Transport</keyword>
<dbReference type="eggNOG" id="COG0704">
    <property type="taxonomic scope" value="Bacteria"/>
</dbReference>
<dbReference type="GO" id="GO:0006817">
    <property type="term" value="P:phosphate ion transport"/>
    <property type="evidence" value="ECO:0007669"/>
    <property type="project" value="UniProtKB-KW"/>
</dbReference>
<protein>
    <recommendedName>
        <fullName evidence="7">Phosphate-specific transport system accessory protein PhoU</fullName>
    </recommendedName>
</protein>
<dbReference type="EMBL" id="AVBF01000015">
    <property type="protein sequence ID" value="KGP73250.1"/>
    <property type="molecule type" value="Genomic_DNA"/>
</dbReference>
<evidence type="ECO:0000256" key="1">
    <source>
        <dbReference type="ARBA" id="ARBA00004496"/>
    </source>
</evidence>
<proteinExistence type="inferred from homology"/>
<evidence type="ECO:0000313" key="9">
    <source>
        <dbReference type="EMBL" id="KGP73250.1"/>
    </source>
</evidence>
<dbReference type="AlphaFoldDB" id="A0A0A2TVE4"/>
<comment type="function">
    <text evidence="7">Plays a role in the regulation of phosphate uptake.</text>
</comment>
<comment type="similarity">
    <text evidence="2 7">Belongs to the PhoU family.</text>
</comment>
<dbReference type="STRING" id="1385514.N782_06395"/>
<reference evidence="9 10" key="1">
    <citation type="journal article" date="2015" name="Stand. Genomic Sci.">
        <title>High quality draft genome sequence of the moderately halophilic bacterium Pontibacillus yanchengensis Y32(T) and comparison among Pontibacillus genomes.</title>
        <authorList>
            <person name="Huang J."/>
            <person name="Qiao Z.X."/>
            <person name="Tang J.W."/>
            <person name="Wang G."/>
        </authorList>
    </citation>
    <scope>NUCLEOTIDE SEQUENCE [LARGE SCALE GENOMIC DNA]</scope>
    <source>
        <strain evidence="9 10">Y32</strain>
    </source>
</reference>
<dbReference type="PANTHER" id="PTHR42930">
    <property type="entry name" value="PHOSPHATE-SPECIFIC TRANSPORT SYSTEM ACCESSORY PROTEIN PHOU"/>
    <property type="match status" value="1"/>
</dbReference>
<dbReference type="RefSeq" id="WP_036817974.1">
    <property type="nucleotide sequence ID" value="NZ_AVBF01000015.1"/>
</dbReference>
<dbReference type="InterPro" id="IPR038078">
    <property type="entry name" value="PhoU-like_sf"/>
</dbReference>
<evidence type="ECO:0000313" key="10">
    <source>
        <dbReference type="Proteomes" id="UP000030147"/>
    </source>
</evidence>
<evidence type="ECO:0000259" key="8">
    <source>
        <dbReference type="Pfam" id="PF01895"/>
    </source>
</evidence>
<comment type="subcellular location">
    <subcellularLocation>
        <location evidence="1 7">Cytoplasm</location>
    </subcellularLocation>
</comment>
<dbReference type="Gene3D" id="1.20.58.220">
    <property type="entry name" value="Phosphate transport system protein phou homolog 2, domain 2"/>
    <property type="match status" value="1"/>
</dbReference>
<dbReference type="SUPFAM" id="SSF109755">
    <property type="entry name" value="PhoU-like"/>
    <property type="match status" value="1"/>
</dbReference>
<keyword evidence="10" id="KW-1185">Reference proteome</keyword>